<dbReference type="EMBL" id="JACLAG010000014">
    <property type="protein sequence ID" value="MBC2623044.1"/>
    <property type="molecule type" value="Genomic_DNA"/>
</dbReference>
<dbReference type="Pfam" id="PF01471">
    <property type="entry name" value="PG_binding_1"/>
    <property type="match status" value="1"/>
</dbReference>
<evidence type="ECO:0000259" key="2">
    <source>
        <dbReference type="Pfam" id="PF21327"/>
    </source>
</evidence>
<evidence type="ECO:0000259" key="1">
    <source>
        <dbReference type="Pfam" id="PF01471"/>
    </source>
</evidence>
<gene>
    <name evidence="3" type="ORF">H7I73_25770</name>
</gene>
<organism evidence="3 4">
    <name type="scientific">Citrobacter cronae</name>
    <dbReference type="NCBI Taxonomy" id="1748967"/>
    <lineage>
        <taxon>Bacteria</taxon>
        <taxon>Pseudomonadati</taxon>
        <taxon>Pseudomonadota</taxon>
        <taxon>Gammaproteobacteria</taxon>
        <taxon>Enterobacterales</taxon>
        <taxon>Enterobacteriaceae</taxon>
        <taxon>Citrobacter</taxon>
        <taxon>Citrobacter freundii complex</taxon>
    </lineage>
</organism>
<dbReference type="Gene3D" id="3.90.70.10">
    <property type="entry name" value="Cysteine proteinases"/>
    <property type="match status" value="1"/>
</dbReference>
<dbReference type="InterPro" id="IPR002477">
    <property type="entry name" value="Peptidoglycan-bd-like"/>
</dbReference>
<dbReference type="AlphaFoldDB" id="A0A7X1EJZ6"/>
<dbReference type="SUPFAM" id="SSF47090">
    <property type="entry name" value="PGBD-like"/>
    <property type="match status" value="1"/>
</dbReference>
<reference evidence="3 4" key="1">
    <citation type="submission" date="2020-08" db="EMBL/GenBank/DDBJ databases">
        <title>Emergence and comparative genomics analysis of Citrobacter in Fennec fox imported from North Africa to China.</title>
        <authorList>
            <person name="Zheng B."/>
        </authorList>
    </citation>
    <scope>NUCLEOTIDE SEQUENCE [LARGE SCALE GENOMIC DNA]</scope>
    <source>
        <strain evidence="3 4">FF141</strain>
    </source>
</reference>
<dbReference type="SUPFAM" id="SSF52540">
    <property type="entry name" value="P-loop containing nucleoside triphosphate hydrolases"/>
    <property type="match status" value="1"/>
</dbReference>
<evidence type="ECO:0000313" key="3">
    <source>
        <dbReference type="EMBL" id="MBC2623044.1"/>
    </source>
</evidence>
<dbReference type="RefSeq" id="WP_185656693.1">
    <property type="nucleotide sequence ID" value="NZ_JACLAG010000014.1"/>
</dbReference>
<feature type="domain" description="General secretion pathway protein A peptidase C39-like" evidence="2">
    <location>
        <begin position="311"/>
        <end position="405"/>
    </location>
</feature>
<proteinExistence type="predicted"/>
<evidence type="ECO:0000313" key="4">
    <source>
        <dbReference type="Proteomes" id="UP000548504"/>
    </source>
</evidence>
<comment type="caution">
    <text evidence="3">The sequence shown here is derived from an EMBL/GenBank/DDBJ whole genome shotgun (WGS) entry which is preliminary data.</text>
</comment>
<accession>A0A7X1EJZ6</accession>
<dbReference type="Pfam" id="PF21327">
    <property type="entry name" value="GspA_C39-like"/>
    <property type="match status" value="1"/>
</dbReference>
<feature type="domain" description="Peptidoglycan binding-like" evidence="1">
    <location>
        <begin position="422"/>
        <end position="475"/>
    </location>
</feature>
<dbReference type="InterPro" id="IPR027417">
    <property type="entry name" value="P-loop_NTPase"/>
</dbReference>
<dbReference type="InterPro" id="IPR036366">
    <property type="entry name" value="PGBDSf"/>
</dbReference>
<dbReference type="Proteomes" id="UP000548504">
    <property type="component" value="Unassembled WGS sequence"/>
</dbReference>
<protein>
    <submittedName>
        <fullName evidence="3">Peptidoglycan-binding protein</fullName>
    </submittedName>
</protein>
<dbReference type="Gene3D" id="1.10.101.10">
    <property type="entry name" value="PGBD-like superfamily/PGBD"/>
    <property type="match status" value="1"/>
</dbReference>
<name>A0A7X1EJZ6_9ENTR</name>
<dbReference type="InterPro" id="IPR048809">
    <property type="entry name" value="GspA_C39-like"/>
</dbReference>
<dbReference type="InterPro" id="IPR036365">
    <property type="entry name" value="PGBD-like_sf"/>
</dbReference>
<sequence>MFMDEFISVLTSRQQLLRDNILSAFLNEQWLVLHGAKGTGKSTLARSVEALWPHRVLTLAPVNRKGYRWEWQVIADTQKEGCLTGRSFSGEMIWSELLGLITVKACDKPLFILEDGHQVTTGITATVKAFIAIMPKARLLVTGRYSLRQQRQLRTMHPLWFDVPIPDIEDYRRVIAPCIETEQEGQDALPETFIRHIKKRCRGNLHLAARVGWNLTRNKTKQGEQQTSITPLQQREALRCLPAPRRTGGTCLAVVVVAALCGSAGWHFSPLLDRWLPPIASIWPAGQPSAASLSSTTLTSTIMSTNESLARLYSVWGYEVNKGEAWCDQAYRAGLVCLSGTDTLESLLAQQLPWIATLKVDNSLIPVVVIGESNQTITAQSGAGTWIMDKAWFSEVWQGNYTLMWKPSPDGNVSIMKKSSVDDILWLDMMLSRVLNVEAESTGEWSPLLSEKVRQFQMQNKIKADGMVGRLTLIRLWQALDESPKLMHDGGKA</sequence>